<evidence type="ECO:0000256" key="3">
    <source>
        <dbReference type="SAM" id="MobiDB-lite"/>
    </source>
</evidence>
<name>A0A1Q5Q8T6_TALAT</name>
<dbReference type="Gene3D" id="3.30.70.330">
    <property type="match status" value="1"/>
</dbReference>
<evidence type="ECO:0000256" key="1">
    <source>
        <dbReference type="PROSITE-ProRule" id="PRU00176"/>
    </source>
</evidence>
<feature type="compositionally biased region" description="Basic and acidic residues" evidence="3">
    <location>
        <begin position="964"/>
        <end position="983"/>
    </location>
</feature>
<evidence type="ECO:0000259" key="4">
    <source>
        <dbReference type="PROSITE" id="PS50102"/>
    </source>
</evidence>
<feature type="compositionally biased region" description="Low complexity" evidence="3">
    <location>
        <begin position="542"/>
        <end position="560"/>
    </location>
</feature>
<dbReference type="SUPFAM" id="SSF54928">
    <property type="entry name" value="RNA-binding domain, RBD"/>
    <property type="match status" value="1"/>
</dbReference>
<dbReference type="AlphaFoldDB" id="A0A1Q5Q8T6"/>
<reference evidence="5 6" key="1">
    <citation type="submission" date="2015-06" db="EMBL/GenBank/DDBJ databases">
        <title>Talaromyces atroroseus IBT 11181 draft genome.</title>
        <authorList>
            <person name="Rasmussen K.B."/>
            <person name="Rasmussen S."/>
            <person name="Petersen B."/>
            <person name="Sicheritz-Ponten T."/>
            <person name="Mortensen U.H."/>
            <person name="Thrane U."/>
        </authorList>
    </citation>
    <scope>NUCLEOTIDE SEQUENCE [LARGE SCALE GENOMIC DNA]</scope>
    <source>
        <strain evidence="5 6">IBT 11181</strain>
    </source>
</reference>
<feature type="compositionally biased region" description="Polar residues" evidence="3">
    <location>
        <begin position="294"/>
        <end position="303"/>
    </location>
</feature>
<comment type="caution">
    <text evidence="5">The sequence shown here is derived from an EMBL/GenBank/DDBJ whole genome shotgun (WGS) entry which is preliminary data.</text>
</comment>
<dbReference type="InterPro" id="IPR006509">
    <property type="entry name" value="RBM39_SF"/>
</dbReference>
<dbReference type="Proteomes" id="UP000214365">
    <property type="component" value="Unassembled WGS sequence"/>
</dbReference>
<feature type="compositionally biased region" description="Polar residues" evidence="3">
    <location>
        <begin position="814"/>
        <end position="826"/>
    </location>
</feature>
<dbReference type="PANTHER" id="PTHR48036">
    <property type="entry name" value="SPLICING FACTOR (PAD-1), PUTATIVE (AFU_ORTHOLOGUE AFUA_1G15810)-RELATED"/>
    <property type="match status" value="1"/>
</dbReference>
<feature type="compositionally biased region" description="Polar residues" evidence="3">
    <location>
        <begin position="773"/>
        <end position="807"/>
    </location>
</feature>
<dbReference type="GO" id="GO:0006397">
    <property type="term" value="P:mRNA processing"/>
    <property type="evidence" value="ECO:0007669"/>
    <property type="project" value="InterPro"/>
</dbReference>
<feature type="region of interest" description="Disordered" evidence="3">
    <location>
        <begin position="504"/>
        <end position="598"/>
    </location>
</feature>
<feature type="compositionally biased region" description="Basic and acidic residues" evidence="3">
    <location>
        <begin position="937"/>
        <end position="947"/>
    </location>
</feature>
<proteinExistence type="predicted"/>
<feature type="region of interest" description="Disordered" evidence="3">
    <location>
        <begin position="335"/>
        <end position="361"/>
    </location>
</feature>
<dbReference type="GO" id="GO:0005634">
    <property type="term" value="C:nucleus"/>
    <property type="evidence" value="ECO:0007669"/>
    <property type="project" value="InterPro"/>
</dbReference>
<dbReference type="GO" id="GO:0003723">
    <property type="term" value="F:RNA binding"/>
    <property type="evidence" value="ECO:0007669"/>
    <property type="project" value="UniProtKB-UniRule"/>
</dbReference>
<dbReference type="Pfam" id="PF00076">
    <property type="entry name" value="RRM_1"/>
    <property type="match status" value="1"/>
</dbReference>
<feature type="coiled-coil region" evidence="2">
    <location>
        <begin position="417"/>
        <end position="451"/>
    </location>
</feature>
<dbReference type="PROSITE" id="PS50102">
    <property type="entry name" value="RRM"/>
    <property type="match status" value="1"/>
</dbReference>
<protein>
    <recommendedName>
        <fullName evidence="4">RRM domain-containing protein</fullName>
    </recommendedName>
</protein>
<feature type="compositionally biased region" description="Polar residues" evidence="3">
    <location>
        <begin position="342"/>
        <end position="361"/>
    </location>
</feature>
<gene>
    <name evidence="5" type="ORF">UA08_04345</name>
</gene>
<dbReference type="OrthoDB" id="193499at2759"/>
<accession>A0A1Q5Q8T6</accession>
<evidence type="ECO:0000313" key="6">
    <source>
        <dbReference type="Proteomes" id="UP000214365"/>
    </source>
</evidence>
<feature type="region of interest" description="Disordered" evidence="3">
    <location>
        <begin position="885"/>
        <end position="1010"/>
    </location>
</feature>
<evidence type="ECO:0000313" key="5">
    <source>
        <dbReference type="EMBL" id="OKL60546.1"/>
    </source>
</evidence>
<feature type="compositionally biased region" description="Polar residues" evidence="3">
    <location>
        <begin position="504"/>
        <end position="517"/>
    </location>
</feature>
<dbReference type="STRING" id="1441469.A0A1Q5Q8T6"/>
<evidence type="ECO:0000256" key="2">
    <source>
        <dbReference type="SAM" id="Coils"/>
    </source>
</evidence>
<keyword evidence="2" id="KW-0175">Coiled coil</keyword>
<feature type="domain" description="RRM" evidence="4">
    <location>
        <begin position="661"/>
        <end position="739"/>
    </location>
</feature>
<dbReference type="SMART" id="SM00360">
    <property type="entry name" value="RRM"/>
    <property type="match status" value="1"/>
</dbReference>
<dbReference type="InterPro" id="IPR000504">
    <property type="entry name" value="RRM_dom"/>
</dbReference>
<organism evidence="5 6">
    <name type="scientific">Talaromyces atroroseus</name>
    <dbReference type="NCBI Taxonomy" id="1441469"/>
    <lineage>
        <taxon>Eukaryota</taxon>
        <taxon>Fungi</taxon>
        <taxon>Dikarya</taxon>
        <taxon>Ascomycota</taxon>
        <taxon>Pezizomycotina</taxon>
        <taxon>Eurotiomycetes</taxon>
        <taxon>Eurotiomycetidae</taxon>
        <taxon>Eurotiales</taxon>
        <taxon>Trichocomaceae</taxon>
        <taxon>Talaromyces</taxon>
        <taxon>Talaromyces sect. Trachyspermi</taxon>
    </lineage>
</organism>
<keyword evidence="1" id="KW-0694">RNA-binding</keyword>
<dbReference type="InterPro" id="IPR012677">
    <property type="entry name" value="Nucleotide-bd_a/b_plait_sf"/>
</dbReference>
<feature type="compositionally biased region" description="Polar residues" evidence="3">
    <location>
        <begin position="572"/>
        <end position="588"/>
    </location>
</feature>
<dbReference type="RefSeq" id="XP_020120667.1">
    <property type="nucleotide sequence ID" value="XM_020266658.1"/>
</dbReference>
<dbReference type="EMBL" id="LFMY01000005">
    <property type="protein sequence ID" value="OKL60546.1"/>
    <property type="molecule type" value="Genomic_DNA"/>
</dbReference>
<dbReference type="InterPro" id="IPR035979">
    <property type="entry name" value="RBD_domain_sf"/>
</dbReference>
<dbReference type="GeneID" id="31004100"/>
<sequence length="1075" mass="117965">MFKPFQIRNLHLYPVEENLYDSSTESIISSSHVDETRCRPSGLIHLTGPEYDDIIRDHPNARLTYLDDDDGDIITPSQVGSSFELEQRLDEPVEAISVVGAALSTQIDETPMHLFDIRRSRSVIELWKDVEQSSARRRFTPDCITQLGLTGAGDSVNFGKDEHSPETRELGINQSVDLRKQWLDACRPPQLLPKETGEHGQQDHVLCDVKPASEPTASERPSSTIMSLSAITAEGRRQAEEAGSRFHSFKNIPAGSKAVPNFILNQQNHWACPPQAVTKTKSHHASEDSIGLASENSSHSIQKPPTTIQFSQARTEPQPLLSAFEAEMAKILEENAKEHTNEPTNSTTPLESGARSASSTEQKWPVNLITGILQTVAGGIENLGSELKLKIPEVERHLANAQRTIPEDVSATMHNALSAVETQIQNLARVIQNASNASSEAAERVRRAELRSTEQVISGLGDMAHEFEEFGKTLFAAFEAEFGQRSNSSEANAIDPNTIHNQDAISTRPQTTSNEDQASPEPLDQSSEKETLSPEADISLDSSNKSSEEAAAAVVSPIASYQRPPPPHPKSSLLSQTAGKSVSNNQPQAAGPIEPVKPLFSNWPNRPAFVSSFTSTVTRPSGSMDAMNHGQVQPFEPTSTDRQPASFLESVNTLRPSDSVASLFLGNIGFQVTARVIEEVLASKGFSAQVQLPLDSSTGKHAGFGYARFHSASSAKAALDTLQGIIIDGHSLNLEYSDNSPIDVLQTQAPASQTTRITSNASLNRRVHHRHSWQQNTPQVPENRSLMASSSDNLPNLTSGNARSNLYSPPKLFSSHSLVEGDTSQNHPEESPEFAARYPSLLPTFRSQENPVAVPERSMTLSPNSEIARFPPVSQLDAHLLANQHRSGNRTDSRHSLSNPNRAHPLTRVSAERAVESPSSHRLREPRRTASTINQRYPREFERDRSSAHALRRRATEAIPLRHLAHENASREARSSSLYERRTRTLPGSFPVDDAPIPATSDDDGSSDQDMRTAMRRSIIDNCVDKLINFGYGSQVDGGRQRLSIYAEAADGKLSEAIDMIEEERTAYERYVANT</sequence>
<feature type="region of interest" description="Disordered" evidence="3">
    <location>
        <begin position="281"/>
        <end position="303"/>
    </location>
</feature>
<keyword evidence="6" id="KW-1185">Reference proteome</keyword>
<feature type="region of interest" description="Disordered" evidence="3">
    <location>
        <begin position="761"/>
        <end position="833"/>
    </location>
</feature>